<gene>
    <name evidence="2" type="ORF">TM448B02818_0005</name>
</gene>
<dbReference type="PANTHER" id="PTHR30337">
    <property type="entry name" value="COMPONENT OF ATP-DEPENDENT DSDNA EXONUCLEASE"/>
    <property type="match status" value="1"/>
</dbReference>
<proteinExistence type="predicted"/>
<dbReference type="Gene3D" id="3.60.21.10">
    <property type="match status" value="1"/>
</dbReference>
<dbReference type="EMBL" id="MT144957">
    <property type="protein sequence ID" value="QJI01867.1"/>
    <property type="molecule type" value="Genomic_DNA"/>
</dbReference>
<protein>
    <submittedName>
        <fullName evidence="2">Putative calcineurin-like phosphoesterase</fullName>
    </submittedName>
</protein>
<accession>A0A6M3XVH8</accession>
<dbReference type="Pfam" id="PF00149">
    <property type="entry name" value="Metallophos"/>
    <property type="match status" value="1"/>
</dbReference>
<dbReference type="SUPFAM" id="SSF56300">
    <property type="entry name" value="Metallo-dependent phosphatases"/>
    <property type="match status" value="1"/>
</dbReference>
<dbReference type="InterPro" id="IPR004843">
    <property type="entry name" value="Calcineurin-like_PHP"/>
</dbReference>
<evidence type="ECO:0000313" key="2">
    <source>
        <dbReference type="EMBL" id="QJI01867.1"/>
    </source>
</evidence>
<dbReference type="InterPro" id="IPR050535">
    <property type="entry name" value="DNA_Repair-Maintenance_Comp"/>
</dbReference>
<dbReference type="GO" id="GO:0016787">
    <property type="term" value="F:hydrolase activity"/>
    <property type="evidence" value="ECO:0007669"/>
    <property type="project" value="InterPro"/>
</dbReference>
<feature type="domain" description="Calcineurin-like phosphoesterase" evidence="1">
    <location>
        <begin position="6"/>
        <end position="195"/>
    </location>
</feature>
<dbReference type="InterPro" id="IPR029052">
    <property type="entry name" value="Metallo-depent_PP-like"/>
</dbReference>
<dbReference type="AlphaFoldDB" id="A0A6M3XVH8"/>
<name>A0A6M3XVH8_9ZZZZ</name>
<reference evidence="2" key="1">
    <citation type="submission" date="2020-03" db="EMBL/GenBank/DDBJ databases">
        <title>The deep terrestrial virosphere.</title>
        <authorList>
            <person name="Holmfeldt K."/>
            <person name="Nilsson E."/>
            <person name="Simone D."/>
            <person name="Lopez-Fernandez M."/>
            <person name="Wu X."/>
            <person name="de Brujin I."/>
            <person name="Lundin D."/>
            <person name="Andersson A."/>
            <person name="Bertilsson S."/>
            <person name="Dopson M."/>
        </authorList>
    </citation>
    <scope>NUCLEOTIDE SEQUENCE</scope>
    <source>
        <strain evidence="2">TM448B02818</strain>
    </source>
</reference>
<organism evidence="2">
    <name type="scientific">viral metagenome</name>
    <dbReference type="NCBI Taxonomy" id="1070528"/>
    <lineage>
        <taxon>unclassified sequences</taxon>
        <taxon>metagenomes</taxon>
        <taxon>organismal metagenomes</taxon>
    </lineage>
</organism>
<sequence length="327" mass="38228">MGIYTMEFLVFSDVHYYTNPSKSRLLSDGTYSWLNKQIEITNDICTYAEQHNINLIIHNGDLFEEKNRINVELYNRIWEFYRQLSKRFDIIFNMGNHDLYSLKDSSLKPFSDIVRLIEEPSSLIIEDYLLHFIPFGQVQSNLPLPKSSCKRNLLFLHEEIAGLKFGSTDHSSSSPINYSLLKEWDWVFNGHIHRPQNFANIINIGSPMIQDWGETGELKRFIHFDNGKINSIDIDCPKFITLSSLSEIDTINDTDYFRIIISPEEADHEIFRLYNVFPNIIKSRKRSQRLKESSSSIEEDIGEYINLKAPETLDKKRLLEIGLSFLK</sequence>
<evidence type="ECO:0000259" key="1">
    <source>
        <dbReference type="Pfam" id="PF00149"/>
    </source>
</evidence>